<feature type="compositionally biased region" description="Low complexity" evidence="1">
    <location>
        <begin position="131"/>
        <end position="151"/>
    </location>
</feature>
<dbReference type="EMBL" id="CDMZ01001344">
    <property type="protein sequence ID" value="CEM31166.1"/>
    <property type="molecule type" value="Genomic_DNA"/>
</dbReference>
<dbReference type="Pfam" id="PF13516">
    <property type="entry name" value="LRR_6"/>
    <property type="match status" value="2"/>
</dbReference>
<dbReference type="InterPro" id="IPR027038">
    <property type="entry name" value="RanGap"/>
</dbReference>
<reference evidence="2" key="1">
    <citation type="submission" date="2014-11" db="EMBL/GenBank/DDBJ databases">
        <authorList>
            <person name="Otto D Thomas"/>
            <person name="Naeem Raeece"/>
        </authorList>
    </citation>
    <scope>NUCLEOTIDE SEQUENCE</scope>
</reference>
<organism evidence="2">
    <name type="scientific">Chromera velia CCMP2878</name>
    <dbReference type="NCBI Taxonomy" id="1169474"/>
    <lineage>
        <taxon>Eukaryota</taxon>
        <taxon>Sar</taxon>
        <taxon>Alveolata</taxon>
        <taxon>Colpodellida</taxon>
        <taxon>Chromeraceae</taxon>
        <taxon>Chromera</taxon>
    </lineage>
</organism>
<dbReference type="PANTHER" id="PTHR24113:SF15">
    <property type="entry name" value="NACHT DOMAIN-CONTAINING PROTEIN"/>
    <property type="match status" value="1"/>
</dbReference>
<feature type="region of interest" description="Disordered" evidence="1">
    <location>
        <begin position="1"/>
        <end position="25"/>
    </location>
</feature>
<dbReference type="PANTHER" id="PTHR24113">
    <property type="entry name" value="RAN GTPASE-ACTIVATING PROTEIN 1"/>
    <property type="match status" value="1"/>
</dbReference>
<dbReference type="VEuPathDB" id="CryptoDB:Cvel_22492"/>
<proteinExistence type="predicted"/>
<feature type="region of interest" description="Disordered" evidence="1">
    <location>
        <begin position="131"/>
        <end position="160"/>
    </location>
</feature>
<dbReference type="GO" id="GO:0005096">
    <property type="term" value="F:GTPase activator activity"/>
    <property type="evidence" value="ECO:0007669"/>
    <property type="project" value="InterPro"/>
</dbReference>
<protein>
    <submittedName>
        <fullName evidence="2">Uncharacterized protein</fullName>
    </submittedName>
</protein>
<dbReference type="PhylomeDB" id="A0A0G4GM19"/>
<dbReference type="Gene3D" id="3.80.10.10">
    <property type="entry name" value="Ribonuclease Inhibitor"/>
    <property type="match status" value="4"/>
</dbReference>
<evidence type="ECO:0000256" key="1">
    <source>
        <dbReference type="SAM" id="MobiDB-lite"/>
    </source>
</evidence>
<dbReference type="GO" id="GO:0048471">
    <property type="term" value="C:perinuclear region of cytoplasm"/>
    <property type="evidence" value="ECO:0007669"/>
    <property type="project" value="TreeGrafter"/>
</dbReference>
<dbReference type="SMART" id="SM00368">
    <property type="entry name" value="LRR_RI"/>
    <property type="match status" value="8"/>
</dbReference>
<evidence type="ECO:0000313" key="2">
    <source>
        <dbReference type="EMBL" id="CEM31166.1"/>
    </source>
</evidence>
<sequence length="806" mass="86859">MVATCQTDEKKKEDAVPPPSDCEQDPQERAVFGVLLNLMDPSPADVSQLIGDGDAFGIGWLCLFARKKGKVDGESFKSFDLSGCNLSPRKIFLLLKFLPSSVKHLVLGPSAVKGAALSRLCLFLKEAAASPSSASPSASASASSSSSSASEEGGKKKEKGKGICLKGLRFADDSVGPSEAPRVFSALPPSLESLSLEGNRLGPGVDALASWLKSSNASRLLCLNLSRCYIGDETLQALAGAFREAGGMKIERLLLQAERLEKQQQCGGLRTRVTATELLQRETLPNLRELCLAECRLGPEFIKGFASQVKAGQLCALEILNLQGADLGMARGDLARDEAVAHEFAGALKASFLPALKDLNLGGVGKIDDVWGVLMTSLVNEGERPPLQRVALPPLWFTSRTADVARLLGECRLPPIRGDHTVEVRLKSAAAAAALLGALRESSQPPPWTSLSLTIDLRRSEEPGMEVMDSFAETLRAGRLESLETLRSDCSALRLGSRSEGGQNPVLLAFGSVKLPRLSKLDLADQELSEGDMGLLGETVRVGNWPSLRSLMLWGNRMGREGMKAFMGGVCDSEEGLPLLEQLHLQWDAAGEGIEFLAQAMATQKLLRLAHLRFDGTVVADDFSVWLGRSVRGGHLLSLQTLTMRHLRMREGDDNHYDNLPPESVETLFQALAESEGGLPLLKVLSVGCNPCGGTRALWQAVRRQNLPSLEDLSVQACGLDDTDMQSLSEVVRQESLPPLRTLNLGSNVFGERGLSAFLAALRPNSLPKLGELHVPSTISSHTCTDLLRRAKQEGKLPPLSSFRRW</sequence>
<gene>
    <name evidence="2" type="ORF">Cvel_22492</name>
</gene>
<dbReference type="GO" id="GO:0005634">
    <property type="term" value="C:nucleus"/>
    <property type="evidence" value="ECO:0007669"/>
    <property type="project" value="TreeGrafter"/>
</dbReference>
<dbReference type="GO" id="GO:0006913">
    <property type="term" value="P:nucleocytoplasmic transport"/>
    <property type="evidence" value="ECO:0007669"/>
    <property type="project" value="TreeGrafter"/>
</dbReference>
<name>A0A0G4GM19_9ALVE</name>
<dbReference type="InterPro" id="IPR001611">
    <property type="entry name" value="Leu-rich_rpt"/>
</dbReference>
<accession>A0A0G4GM19</accession>
<dbReference type="GO" id="GO:0031267">
    <property type="term" value="F:small GTPase binding"/>
    <property type="evidence" value="ECO:0007669"/>
    <property type="project" value="TreeGrafter"/>
</dbReference>
<dbReference type="SUPFAM" id="SSF52047">
    <property type="entry name" value="RNI-like"/>
    <property type="match status" value="1"/>
</dbReference>
<dbReference type="GO" id="GO:0005829">
    <property type="term" value="C:cytosol"/>
    <property type="evidence" value="ECO:0007669"/>
    <property type="project" value="TreeGrafter"/>
</dbReference>
<dbReference type="AlphaFoldDB" id="A0A0G4GM19"/>
<dbReference type="InterPro" id="IPR032675">
    <property type="entry name" value="LRR_dom_sf"/>
</dbReference>